<proteinExistence type="predicted"/>
<dbReference type="PROSITE" id="PS51257">
    <property type="entry name" value="PROKAR_LIPOPROTEIN"/>
    <property type="match status" value="1"/>
</dbReference>
<dbReference type="RefSeq" id="WP_058310633.1">
    <property type="nucleotide sequence ID" value="NZ_CYTW01000001.1"/>
</dbReference>
<dbReference type="Proteomes" id="UP000051870">
    <property type="component" value="Unassembled WGS sequence"/>
</dbReference>
<evidence type="ECO:0000256" key="1">
    <source>
        <dbReference type="SAM" id="SignalP"/>
    </source>
</evidence>
<dbReference type="STRING" id="1715693.PH7735_01512"/>
<evidence type="ECO:0000313" key="2">
    <source>
        <dbReference type="EMBL" id="CUJ92695.1"/>
    </source>
</evidence>
<name>A0A0P1IPF3_9RHOB</name>
<organism evidence="2 3">
    <name type="scientific">Shimia thalassica</name>
    <dbReference type="NCBI Taxonomy" id="1715693"/>
    <lineage>
        <taxon>Bacteria</taxon>
        <taxon>Pseudomonadati</taxon>
        <taxon>Pseudomonadota</taxon>
        <taxon>Alphaproteobacteria</taxon>
        <taxon>Rhodobacterales</taxon>
        <taxon>Roseobacteraceae</taxon>
    </lineage>
</organism>
<feature type="chain" id="PRO_5006065487" description="Plant Basic Secretory Protein" evidence="1">
    <location>
        <begin position="28"/>
        <end position="224"/>
    </location>
</feature>
<dbReference type="EMBL" id="CYTW01000001">
    <property type="protein sequence ID" value="CUJ92695.1"/>
    <property type="molecule type" value="Genomic_DNA"/>
</dbReference>
<evidence type="ECO:0000313" key="3">
    <source>
        <dbReference type="Proteomes" id="UP000051870"/>
    </source>
</evidence>
<protein>
    <recommendedName>
        <fullName evidence="4">Plant Basic Secretory Protein</fullName>
    </recommendedName>
</protein>
<evidence type="ECO:0008006" key="4">
    <source>
        <dbReference type="Google" id="ProtNLM"/>
    </source>
</evidence>
<dbReference type="AlphaFoldDB" id="A0A0P1IPF3"/>
<accession>A0A0P1IPF3</accession>
<feature type="signal peptide" evidence="1">
    <location>
        <begin position="1"/>
        <end position="27"/>
    </location>
</feature>
<keyword evidence="1" id="KW-0732">Signal</keyword>
<dbReference type="GeneID" id="83880564"/>
<keyword evidence="3" id="KW-1185">Reference proteome</keyword>
<gene>
    <name evidence="2" type="ORF">PH7735_01512</name>
</gene>
<sequence length="224" mass="25659">MRVASFLALFLLLSCSRPLTPSEIAFAQDIQGDTINTSKVRMTRDVPLGVATFQTEKRPRLTCRERLFPERDAKTVTVSPAAVVLWNRVLFSKDWYTADYLKDYPQQIDLVAAMLFAHEITHVWQWQNRDLTGYSPWGAAREHQNGSDPYLFDIETQTSFLDYGYEQQASIVEEYLCCALLDPDAPRTHRMKGLLDEVFPLQSLPQPDEVLLPWDGVELEGICQ</sequence>
<reference evidence="3" key="1">
    <citation type="submission" date="2015-09" db="EMBL/GenBank/DDBJ databases">
        <authorList>
            <person name="Rodrigo-Torres Lidia"/>
            <person name="Arahal R.David."/>
        </authorList>
    </citation>
    <scope>NUCLEOTIDE SEQUENCE [LARGE SCALE GENOMIC DNA]</scope>
    <source>
        <strain evidence="3">CECT 7735</strain>
    </source>
</reference>